<dbReference type="CDD" id="cd01942">
    <property type="entry name" value="ribokinase_group_A"/>
    <property type="match status" value="1"/>
</dbReference>
<keyword evidence="5" id="KW-1185">Reference proteome</keyword>
<dbReference type="GO" id="GO:0016301">
    <property type="term" value="F:kinase activity"/>
    <property type="evidence" value="ECO:0007669"/>
    <property type="project" value="UniProtKB-KW"/>
</dbReference>
<dbReference type="EMBL" id="OU912926">
    <property type="protein sequence ID" value="CAG9934352.1"/>
    <property type="molecule type" value="Genomic_DNA"/>
</dbReference>
<evidence type="ECO:0000313" key="4">
    <source>
        <dbReference type="EMBL" id="CAG9934352.1"/>
    </source>
</evidence>
<dbReference type="InterPro" id="IPR011611">
    <property type="entry name" value="PfkB_dom"/>
</dbReference>
<gene>
    <name evidence="4" type="ORF">NTG6680_3103</name>
</gene>
<evidence type="ECO:0000256" key="1">
    <source>
        <dbReference type="ARBA" id="ARBA00022679"/>
    </source>
</evidence>
<dbReference type="SUPFAM" id="SSF53613">
    <property type="entry name" value="Ribokinase-like"/>
    <property type="match status" value="1"/>
</dbReference>
<evidence type="ECO:0000259" key="3">
    <source>
        <dbReference type="Pfam" id="PF00294"/>
    </source>
</evidence>
<name>A0ABM8Z335_9PROT</name>
<organism evidence="4 5">
    <name type="scientific">Candidatus Nitrotoga arctica</name>
    <dbReference type="NCBI Taxonomy" id="453162"/>
    <lineage>
        <taxon>Bacteria</taxon>
        <taxon>Pseudomonadati</taxon>
        <taxon>Pseudomonadota</taxon>
        <taxon>Betaproteobacteria</taxon>
        <taxon>Nitrosomonadales</taxon>
        <taxon>Gallionellaceae</taxon>
        <taxon>Candidatus Nitrotoga</taxon>
    </lineage>
</organism>
<keyword evidence="1" id="KW-0808">Transferase</keyword>
<evidence type="ECO:0000313" key="5">
    <source>
        <dbReference type="Proteomes" id="UP000839052"/>
    </source>
</evidence>
<evidence type="ECO:0000256" key="2">
    <source>
        <dbReference type="ARBA" id="ARBA00022777"/>
    </source>
</evidence>
<accession>A0ABM8Z335</accession>
<keyword evidence="2 4" id="KW-0418">Kinase</keyword>
<feature type="domain" description="Carbohydrate kinase PfkB" evidence="3">
    <location>
        <begin position="34"/>
        <end position="294"/>
    </location>
</feature>
<dbReference type="InterPro" id="IPR029056">
    <property type="entry name" value="Ribokinase-like"/>
</dbReference>
<reference evidence="4 5" key="1">
    <citation type="submission" date="2021-10" db="EMBL/GenBank/DDBJ databases">
        <authorList>
            <person name="Koch H."/>
        </authorList>
    </citation>
    <scope>NUCLEOTIDE SEQUENCE [LARGE SCALE GENOMIC DNA]</scope>
    <source>
        <strain evidence="4">6680</strain>
    </source>
</reference>
<dbReference type="Pfam" id="PF00294">
    <property type="entry name" value="PfkB"/>
    <property type="match status" value="1"/>
</dbReference>
<dbReference type="RefSeq" id="WP_239797998.1">
    <property type="nucleotide sequence ID" value="NZ_OU912926.1"/>
</dbReference>
<proteinExistence type="predicted"/>
<protein>
    <submittedName>
        <fullName evidence="4">Sugar kinase</fullName>
    </submittedName>
</protein>
<dbReference type="PANTHER" id="PTHR10584:SF166">
    <property type="entry name" value="RIBOKINASE"/>
    <property type="match status" value="1"/>
</dbReference>
<dbReference type="Proteomes" id="UP000839052">
    <property type="component" value="Chromosome"/>
</dbReference>
<dbReference type="PANTHER" id="PTHR10584">
    <property type="entry name" value="SUGAR KINASE"/>
    <property type="match status" value="1"/>
</dbReference>
<dbReference type="Gene3D" id="3.40.1190.20">
    <property type="match status" value="1"/>
</dbReference>
<sequence>MHTLICGSLAYDIIMVFNDQFKKHILPEQIHILNVSFLVPEMRREFGGCAGNIAYNLKLLEGNPLIMATVGDDFGPYTSRLEKLGLSQQYIRHVPDSFTGQAFITTDLDDNQITAFHPGAMSFSEQNHVFDAKDVTLGIVSPDGRAGMLQHAQEFHAAGIPFVFDPGQGMPMFSSDELLNFVKQADYVTVNDYEAKLLQEKTGKKIEELSKLTQAFIITLGAQGSLIYADGKEVRIPTPMAETLLDPTGCGDAYRAGLLHGIQQGWDWDTTGRLASLLGSLKIASRGGQNHNPTRDELSTLFHKYFGYSISL</sequence>